<comment type="caution">
    <text evidence="2">The sequence shown here is derived from an EMBL/GenBank/DDBJ whole genome shotgun (WGS) entry which is preliminary data.</text>
</comment>
<dbReference type="Proteomes" id="UP000753961">
    <property type="component" value="Unassembled WGS sequence"/>
</dbReference>
<keyword evidence="3" id="KW-1185">Reference proteome</keyword>
<dbReference type="AlphaFoldDB" id="A0A953HQW6"/>
<evidence type="ECO:0000313" key="3">
    <source>
        <dbReference type="Proteomes" id="UP000753961"/>
    </source>
</evidence>
<dbReference type="Pfam" id="PF16391">
    <property type="entry name" value="DUF5000"/>
    <property type="match status" value="1"/>
</dbReference>
<organism evidence="2 3">
    <name type="scientific">Membranihabitans marinus</name>
    <dbReference type="NCBI Taxonomy" id="1227546"/>
    <lineage>
        <taxon>Bacteria</taxon>
        <taxon>Pseudomonadati</taxon>
        <taxon>Bacteroidota</taxon>
        <taxon>Saprospiria</taxon>
        <taxon>Saprospirales</taxon>
        <taxon>Saprospiraceae</taxon>
        <taxon>Membranihabitans</taxon>
    </lineage>
</organism>
<name>A0A953HQW6_9BACT</name>
<gene>
    <name evidence="2" type="ORF">KUV50_01215</name>
</gene>
<dbReference type="PROSITE" id="PS51257">
    <property type="entry name" value="PROKAR_LIPOPROTEIN"/>
    <property type="match status" value="1"/>
</dbReference>
<dbReference type="InterPro" id="IPR032164">
    <property type="entry name" value="DUF5000"/>
</dbReference>
<protein>
    <submittedName>
        <fullName evidence="2">Discoidin domain-containing protein</fullName>
    </submittedName>
</protein>
<accession>A0A953HQW6</accession>
<dbReference type="Pfam" id="PF16389">
    <property type="entry name" value="DUF4998"/>
    <property type="match status" value="1"/>
</dbReference>
<feature type="domain" description="DUF5000" evidence="1">
    <location>
        <begin position="264"/>
        <end position="394"/>
    </location>
</feature>
<evidence type="ECO:0000259" key="1">
    <source>
        <dbReference type="Pfam" id="PF16391"/>
    </source>
</evidence>
<dbReference type="Gene3D" id="2.60.120.260">
    <property type="entry name" value="Galactose-binding domain-like"/>
    <property type="match status" value="1"/>
</dbReference>
<sequence length="399" mass="44909">MSHITSKTAWIIILIFGTIVSCTTDIYDTYNDYLSETGSAVAVGKPGMIVTRPGNEKILFLIPVNADPKIAKGVISWNNGEDMQPFDITTRDTLDVLVDIPEGNYNFVLWFEDDSGQKSLTTEHTASVYGPNYQSGLQNRSIEQMTSVGKNLKIEWATPEESVLNSRLIYQTAEDSVLTILIHADENESIVPDFPAGESFALETWHSPDSAAIDSFLSPRAEFNFPDIYKLDPSLIMPVHLPNDIVADAHGGSLNKLFNGNTGNGDWYHTYSEERTPYHFTFDLGVSAQLTRFKLYPRQDCCYERTPRKFQLWGISDTTNAATSLSADNPGWAQESQDKGWTLLVEDVQSEQPTDGTPIQVDIDKMENVRFVRFVFLEAWVEDSDTHLTEFEFWADQIN</sequence>
<proteinExistence type="predicted"/>
<reference evidence="2" key="1">
    <citation type="submission" date="2021-06" db="EMBL/GenBank/DDBJ databases">
        <title>44 bacteria genomes isolated from Dapeng, Shenzhen.</title>
        <authorList>
            <person name="Zheng W."/>
            <person name="Yu S."/>
            <person name="Huang Y."/>
        </authorList>
    </citation>
    <scope>NUCLEOTIDE SEQUENCE</scope>
    <source>
        <strain evidence="2">DP5N28-2</strain>
    </source>
</reference>
<dbReference type="InterPro" id="IPR008979">
    <property type="entry name" value="Galactose-bd-like_sf"/>
</dbReference>
<dbReference type="RefSeq" id="WP_222578256.1">
    <property type="nucleotide sequence ID" value="NZ_JAHVHU010000002.1"/>
</dbReference>
<evidence type="ECO:0000313" key="2">
    <source>
        <dbReference type="EMBL" id="MBY5956735.1"/>
    </source>
</evidence>
<dbReference type="SUPFAM" id="SSF49785">
    <property type="entry name" value="Galactose-binding domain-like"/>
    <property type="match status" value="1"/>
</dbReference>
<dbReference type="EMBL" id="JAHVHU010000002">
    <property type="protein sequence ID" value="MBY5956735.1"/>
    <property type="molecule type" value="Genomic_DNA"/>
</dbReference>